<dbReference type="Proteomes" id="UP000635278">
    <property type="component" value="Unassembled WGS sequence"/>
</dbReference>
<proteinExistence type="predicted"/>
<accession>A0ABX0JVC6</accession>
<dbReference type="RefSeq" id="WP_173584211.1">
    <property type="nucleotide sequence ID" value="NZ_WOTB01000020.1"/>
</dbReference>
<keyword evidence="2" id="KW-1185">Reference proteome</keyword>
<evidence type="ECO:0000313" key="2">
    <source>
        <dbReference type="Proteomes" id="UP000635278"/>
    </source>
</evidence>
<dbReference type="SUPFAM" id="SSF54001">
    <property type="entry name" value="Cysteine proteinases"/>
    <property type="match status" value="1"/>
</dbReference>
<dbReference type="InterPro" id="IPR038765">
    <property type="entry name" value="Papain-like_cys_pep_sf"/>
</dbReference>
<name>A0ABX0JVC6_9PROT</name>
<protein>
    <recommendedName>
        <fullName evidence="3">Peptidase C39-like domain-containing protein</fullName>
    </recommendedName>
</protein>
<dbReference type="EMBL" id="WOTB01000020">
    <property type="protein sequence ID" value="NHN85822.1"/>
    <property type="molecule type" value="Genomic_DNA"/>
</dbReference>
<sequence>MTKRKLGKLPARHDPRTYKLAEPLAARLPVIPASVNWAPNAQWPMWGNDRYGCCTQVSVASAIRTWTGAAQAPVLLSDDEVLQNYADESGFDPATGANDNGGVELDVLNRWRREGYARPGQTRDYLTAFGYVNPKNNPQVQRAIAFLGGLYIGLSLPNYAVEGDGDWTVSPLADNSIAGGHAVWLHGYDADWLYLSTWGASRRMSYAFLATFCDEAYGLISRENWTGLTGVSPNKEDLAALVSEMQASTSA</sequence>
<organism evidence="1 2">
    <name type="scientific">Acetobacter musti</name>
    <dbReference type="NCBI Taxonomy" id="864732"/>
    <lineage>
        <taxon>Bacteria</taxon>
        <taxon>Pseudomonadati</taxon>
        <taxon>Pseudomonadota</taxon>
        <taxon>Alphaproteobacteria</taxon>
        <taxon>Acetobacterales</taxon>
        <taxon>Acetobacteraceae</taxon>
        <taxon>Acetobacter</taxon>
    </lineage>
</organism>
<reference evidence="1 2" key="1">
    <citation type="journal article" date="2020" name="Int. J. Syst. Evol. Microbiol.">
        <title>Novel acetic acid bacteria from cider fermentations: Acetobacter conturbans sp. nov. and Acetobacter fallax sp. nov.</title>
        <authorList>
            <person name="Sombolestani A.S."/>
            <person name="Cleenwerck I."/>
            <person name="Cnockaert M."/>
            <person name="Borremans W."/>
            <person name="Wieme A.D."/>
            <person name="De Vuyst L."/>
            <person name="Vandamme P."/>
        </authorList>
    </citation>
    <scope>NUCLEOTIDE SEQUENCE [LARGE SCALE GENOMIC DNA]</scope>
    <source>
        <strain evidence="1 2">LMG 30640</strain>
    </source>
</reference>
<comment type="caution">
    <text evidence="1">The sequence shown here is derived from an EMBL/GenBank/DDBJ whole genome shotgun (WGS) entry which is preliminary data.</text>
</comment>
<evidence type="ECO:0008006" key="3">
    <source>
        <dbReference type="Google" id="ProtNLM"/>
    </source>
</evidence>
<gene>
    <name evidence="1" type="ORF">GOB93_14390</name>
</gene>
<evidence type="ECO:0000313" key="1">
    <source>
        <dbReference type="EMBL" id="NHN85822.1"/>
    </source>
</evidence>